<dbReference type="RefSeq" id="WP_380666552.1">
    <property type="nucleotide sequence ID" value="NZ_JBHTCJ010000004.1"/>
</dbReference>
<evidence type="ECO:0008006" key="3">
    <source>
        <dbReference type="Google" id="ProtNLM"/>
    </source>
</evidence>
<keyword evidence="2" id="KW-1185">Reference proteome</keyword>
<reference evidence="2" key="1">
    <citation type="journal article" date="2019" name="Int. J. Syst. Evol. Microbiol.">
        <title>The Global Catalogue of Microorganisms (GCM) 10K type strain sequencing project: providing services to taxonomists for standard genome sequencing and annotation.</title>
        <authorList>
            <consortium name="The Broad Institute Genomics Platform"/>
            <consortium name="The Broad Institute Genome Sequencing Center for Infectious Disease"/>
            <person name="Wu L."/>
            <person name="Ma J."/>
        </authorList>
    </citation>
    <scope>NUCLEOTIDE SEQUENCE [LARGE SCALE GENOMIC DNA]</scope>
    <source>
        <strain evidence="2">WLHS5</strain>
    </source>
</reference>
<evidence type="ECO:0000313" key="2">
    <source>
        <dbReference type="Proteomes" id="UP001596504"/>
    </source>
</evidence>
<dbReference type="EMBL" id="JBHTCJ010000004">
    <property type="protein sequence ID" value="MFC7341550.1"/>
    <property type="molecule type" value="Genomic_DNA"/>
</dbReference>
<accession>A0ABW2LK48</accession>
<evidence type="ECO:0000313" key="1">
    <source>
        <dbReference type="EMBL" id="MFC7341550.1"/>
    </source>
</evidence>
<name>A0ABW2LK48_9PSEU</name>
<proteinExistence type="predicted"/>
<sequence>MRQRTPAEIRSLRELFTTEDPVPESVLTASYAAIARRARERESGSLSLVGDSAEEPVGVRSGARPRVLTFAMPGRVLELDLVPMTCGLYRVSGMVLSRAGHAPPSGEVVLRRPDGEHRGVLDEQGAFEVPDVPRGPVSVVYRPERAEPAFADWLVC</sequence>
<gene>
    <name evidence="1" type="ORF">ACFQRI_09010</name>
</gene>
<organism evidence="1 2">
    <name type="scientific">Saccharopolyspora griseoalba</name>
    <dbReference type="NCBI Taxonomy" id="1431848"/>
    <lineage>
        <taxon>Bacteria</taxon>
        <taxon>Bacillati</taxon>
        <taxon>Actinomycetota</taxon>
        <taxon>Actinomycetes</taxon>
        <taxon>Pseudonocardiales</taxon>
        <taxon>Pseudonocardiaceae</taxon>
        <taxon>Saccharopolyspora</taxon>
    </lineage>
</organism>
<protein>
    <recommendedName>
        <fullName evidence="3">Carboxypeptidase regulatory-like domain-containing protein</fullName>
    </recommendedName>
</protein>
<comment type="caution">
    <text evidence="1">The sequence shown here is derived from an EMBL/GenBank/DDBJ whole genome shotgun (WGS) entry which is preliminary data.</text>
</comment>
<dbReference type="Proteomes" id="UP001596504">
    <property type="component" value="Unassembled WGS sequence"/>
</dbReference>